<accession>A0A512NAG6</accession>
<proteinExistence type="predicted"/>
<dbReference type="Proteomes" id="UP000321058">
    <property type="component" value="Unassembled WGS sequence"/>
</dbReference>
<feature type="transmembrane region" description="Helical" evidence="1">
    <location>
        <begin position="71"/>
        <end position="91"/>
    </location>
</feature>
<keyword evidence="1" id="KW-1133">Transmembrane helix</keyword>
<dbReference type="AlphaFoldDB" id="A0A512NAG6"/>
<protein>
    <submittedName>
        <fullName evidence="2">Uncharacterized protein</fullName>
    </submittedName>
</protein>
<name>A0A512NAG6_9HYPH</name>
<dbReference type="EMBL" id="BKAJ01000050">
    <property type="protein sequence ID" value="GEP55970.1"/>
    <property type="molecule type" value="Genomic_DNA"/>
</dbReference>
<reference evidence="2 3" key="1">
    <citation type="submission" date="2019-07" db="EMBL/GenBank/DDBJ databases">
        <title>Whole genome shotgun sequence of Reyranella soli NBRC 108950.</title>
        <authorList>
            <person name="Hosoyama A."/>
            <person name="Uohara A."/>
            <person name="Ohji S."/>
            <person name="Ichikawa N."/>
        </authorList>
    </citation>
    <scope>NUCLEOTIDE SEQUENCE [LARGE SCALE GENOMIC DNA]</scope>
    <source>
        <strain evidence="2 3">NBRC 108950</strain>
    </source>
</reference>
<gene>
    <name evidence="2" type="ORF">RSO01_31360</name>
</gene>
<keyword evidence="1" id="KW-0472">Membrane</keyword>
<feature type="transmembrane region" description="Helical" evidence="1">
    <location>
        <begin position="43"/>
        <end position="64"/>
    </location>
</feature>
<evidence type="ECO:0000256" key="1">
    <source>
        <dbReference type="SAM" id="Phobius"/>
    </source>
</evidence>
<evidence type="ECO:0000313" key="3">
    <source>
        <dbReference type="Proteomes" id="UP000321058"/>
    </source>
</evidence>
<evidence type="ECO:0000313" key="2">
    <source>
        <dbReference type="EMBL" id="GEP55970.1"/>
    </source>
</evidence>
<dbReference type="RefSeq" id="WP_147150053.1">
    <property type="nucleotide sequence ID" value="NZ_BKAJ01000050.1"/>
</dbReference>
<dbReference type="OrthoDB" id="8449465at2"/>
<organism evidence="2 3">
    <name type="scientific">Reyranella soli</name>
    <dbReference type="NCBI Taxonomy" id="1230389"/>
    <lineage>
        <taxon>Bacteria</taxon>
        <taxon>Pseudomonadati</taxon>
        <taxon>Pseudomonadota</taxon>
        <taxon>Alphaproteobacteria</taxon>
        <taxon>Hyphomicrobiales</taxon>
        <taxon>Reyranellaceae</taxon>
        <taxon>Reyranella</taxon>
    </lineage>
</organism>
<keyword evidence="1" id="KW-0812">Transmembrane</keyword>
<keyword evidence="3" id="KW-1185">Reference proteome</keyword>
<comment type="caution">
    <text evidence="2">The sequence shown here is derived from an EMBL/GenBank/DDBJ whole genome shotgun (WGS) entry which is preliminary data.</text>
</comment>
<sequence>MKILLAGAAAMLLSALTLAWIATFCRLIPFEPVSRFIKDYGSLIRAHIDLLMMALLCMALYAIRVPLPVEACWLVVIGGFANPSLFLLRAVDPQPQIGPMRKAYRIASFATTTVGFVWAACSILQAL</sequence>
<feature type="transmembrane region" description="Helical" evidence="1">
    <location>
        <begin position="103"/>
        <end position="124"/>
    </location>
</feature>